<comment type="caution">
    <text evidence="1">The sequence shown here is derived from an EMBL/GenBank/DDBJ whole genome shotgun (WGS) entry which is preliminary data.</text>
</comment>
<sequence>MQAVGIINDHTTDCFRHSQLK</sequence>
<dbReference type="Proteomes" id="UP000229730">
    <property type="component" value="Unassembled WGS sequence"/>
</dbReference>
<accession>A0A2G4YVP1</accession>
<keyword evidence="2" id="KW-1185">Reference proteome</keyword>
<organism evidence="1 2">
    <name type="scientific">Paremcibacter congregatus</name>
    <dbReference type="NCBI Taxonomy" id="2043170"/>
    <lineage>
        <taxon>Bacteria</taxon>
        <taxon>Pseudomonadati</taxon>
        <taxon>Pseudomonadota</taxon>
        <taxon>Alphaproteobacteria</taxon>
        <taxon>Emcibacterales</taxon>
        <taxon>Emcibacteraceae</taxon>
        <taxon>Paremcibacter</taxon>
    </lineage>
</organism>
<dbReference type="InParanoid" id="A0A2G4YVP1"/>
<evidence type="ECO:0008006" key="3">
    <source>
        <dbReference type="Google" id="ProtNLM"/>
    </source>
</evidence>
<gene>
    <name evidence="1" type="ORF">CRD36_03040</name>
</gene>
<name>A0A2G4YVP1_9PROT</name>
<reference evidence="1 2" key="1">
    <citation type="submission" date="2017-10" db="EMBL/GenBank/DDBJ databases">
        <title>Frigbacter circumglobatus gen. nov. sp. nov., isolated from sediment cultured in situ.</title>
        <authorList>
            <person name="Zhao Z."/>
        </authorList>
    </citation>
    <scope>NUCLEOTIDE SEQUENCE [LARGE SCALE GENOMIC DNA]</scope>
    <source>
        <strain evidence="1 2">ZYL</strain>
    </source>
</reference>
<evidence type="ECO:0000313" key="1">
    <source>
        <dbReference type="EMBL" id="PHZ86310.1"/>
    </source>
</evidence>
<dbReference type="AlphaFoldDB" id="A0A2G4YVP1"/>
<protein>
    <recommendedName>
        <fullName evidence="3">DNA-3-methyladenine glycosylase I</fullName>
    </recommendedName>
</protein>
<proteinExistence type="predicted"/>
<evidence type="ECO:0000313" key="2">
    <source>
        <dbReference type="Proteomes" id="UP000229730"/>
    </source>
</evidence>
<dbReference type="EMBL" id="PDEM01000009">
    <property type="protein sequence ID" value="PHZ86310.1"/>
    <property type="molecule type" value="Genomic_DNA"/>
</dbReference>